<keyword evidence="5" id="KW-1185">Reference proteome</keyword>
<protein>
    <submittedName>
        <fullName evidence="4">GNAT family N-acetyltransferase</fullName>
        <ecNumber evidence="4">2.3.-.-</ecNumber>
    </submittedName>
</protein>
<dbReference type="PANTHER" id="PTHR43877">
    <property type="entry name" value="AMINOALKYLPHOSPHONATE N-ACETYLTRANSFERASE-RELATED-RELATED"/>
    <property type="match status" value="1"/>
</dbReference>
<dbReference type="InterPro" id="IPR016181">
    <property type="entry name" value="Acyl_CoA_acyltransferase"/>
</dbReference>
<organism evidence="4 5">
    <name type="scientific">Deinococcus multiflagellatus</name>
    <dbReference type="NCBI Taxonomy" id="1656887"/>
    <lineage>
        <taxon>Bacteria</taxon>
        <taxon>Thermotogati</taxon>
        <taxon>Deinococcota</taxon>
        <taxon>Deinococci</taxon>
        <taxon>Deinococcales</taxon>
        <taxon>Deinococcaceae</taxon>
        <taxon>Deinococcus</taxon>
    </lineage>
</organism>
<evidence type="ECO:0000256" key="1">
    <source>
        <dbReference type="ARBA" id="ARBA00022679"/>
    </source>
</evidence>
<dbReference type="Gene3D" id="3.40.630.30">
    <property type="match status" value="1"/>
</dbReference>
<comment type="caution">
    <text evidence="4">The sequence shown here is derived from an EMBL/GenBank/DDBJ whole genome shotgun (WGS) entry which is preliminary data.</text>
</comment>
<proteinExistence type="predicted"/>
<evidence type="ECO:0000313" key="4">
    <source>
        <dbReference type="EMBL" id="MFC6661246.1"/>
    </source>
</evidence>
<dbReference type="GO" id="GO:0016746">
    <property type="term" value="F:acyltransferase activity"/>
    <property type="evidence" value="ECO:0007669"/>
    <property type="project" value="UniProtKB-KW"/>
</dbReference>
<reference evidence="5" key="1">
    <citation type="journal article" date="2019" name="Int. J. Syst. Evol. Microbiol.">
        <title>The Global Catalogue of Microorganisms (GCM) 10K type strain sequencing project: providing services to taxonomists for standard genome sequencing and annotation.</title>
        <authorList>
            <consortium name="The Broad Institute Genomics Platform"/>
            <consortium name="The Broad Institute Genome Sequencing Center for Infectious Disease"/>
            <person name="Wu L."/>
            <person name="Ma J."/>
        </authorList>
    </citation>
    <scope>NUCLEOTIDE SEQUENCE [LARGE SCALE GENOMIC DNA]</scope>
    <source>
        <strain evidence="5">CCUG 63830</strain>
    </source>
</reference>
<dbReference type="EMBL" id="JBHSWB010000001">
    <property type="protein sequence ID" value="MFC6661246.1"/>
    <property type="molecule type" value="Genomic_DNA"/>
</dbReference>
<dbReference type="InterPro" id="IPR050832">
    <property type="entry name" value="Bact_Acetyltransf"/>
</dbReference>
<dbReference type="RefSeq" id="WP_224607081.1">
    <property type="nucleotide sequence ID" value="NZ_JAIQXV010000005.1"/>
</dbReference>
<evidence type="ECO:0000259" key="3">
    <source>
        <dbReference type="PROSITE" id="PS51186"/>
    </source>
</evidence>
<dbReference type="CDD" id="cd04301">
    <property type="entry name" value="NAT_SF"/>
    <property type="match status" value="1"/>
</dbReference>
<evidence type="ECO:0000313" key="5">
    <source>
        <dbReference type="Proteomes" id="UP001596317"/>
    </source>
</evidence>
<keyword evidence="2 4" id="KW-0012">Acyltransferase</keyword>
<name>A0ABW1ZJZ2_9DEIO</name>
<feature type="domain" description="N-acetyltransferase" evidence="3">
    <location>
        <begin position="6"/>
        <end position="161"/>
    </location>
</feature>
<dbReference type="Pfam" id="PF13508">
    <property type="entry name" value="Acetyltransf_7"/>
    <property type="match status" value="1"/>
</dbReference>
<dbReference type="EC" id="2.3.-.-" evidence="4"/>
<keyword evidence="1 4" id="KW-0808">Transferase</keyword>
<gene>
    <name evidence="4" type="ORF">ACFP90_13515</name>
</gene>
<dbReference type="InterPro" id="IPR000182">
    <property type="entry name" value="GNAT_dom"/>
</dbReference>
<dbReference type="SUPFAM" id="SSF55729">
    <property type="entry name" value="Acyl-CoA N-acyltransferases (Nat)"/>
    <property type="match status" value="1"/>
</dbReference>
<dbReference type="PROSITE" id="PS51186">
    <property type="entry name" value="GNAT"/>
    <property type="match status" value="1"/>
</dbReference>
<evidence type="ECO:0000256" key="2">
    <source>
        <dbReference type="ARBA" id="ARBA00023315"/>
    </source>
</evidence>
<dbReference type="Proteomes" id="UP001596317">
    <property type="component" value="Unassembled WGS sequence"/>
</dbReference>
<sequence length="161" mass="17209">MTPSGWTIRQAGPDDAAVIAAQRAQMFVDMGDLTADAAQAQLGLWTDWLRGALASGDYVGWVAEHDGQPLGGAGLMFHPKPPTAEDPATLRAYVLNVYVAPQGRRQGVAEALMRAVLADVQERGLRTVTLHASAQGRPIYERLGFVESPHPELRLTLGAAP</sequence>
<accession>A0ABW1ZJZ2</accession>